<dbReference type="Proteomes" id="UP000674938">
    <property type="component" value="Unassembled WGS sequence"/>
</dbReference>
<evidence type="ECO:0000313" key="1">
    <source>
        <dbReference type="EMBL" id="MBP1040354.1"/>
    </source>
</evidence>
<organism evidence="1 2">
    <name type="scientific">Vagococcus allomyrinae</name>
    <dbReference type="NCBI Taxonomy" id="2794353"/>
    <lineage>
        <taxon>Bacteria</taxon>
        <taxon>Bacillati</taxon>
        <taxon>Bacillota</taxon>
        <taxon>Bacilli</taxon>
        <taxon>Lactobacillales</taxon>
        <taxon>Enterococcaceae</taxon>
        <taxon>Vagococcus</taxon>
    </lineage>
</organism>
<reference evidence="1" key="1">
    <citation type="submission" date="2020-12" db="EMBL/GenBank/DDBJ databases">
        <title>Vagococcus allomyrinae sp. nov. and Enterococcus lavae sp. nov., isolated from the larvae of Allomyrina dichotoma.</title>
        <authorList>
            <person name="Lee S.D."/>
        </authorList>
    </citation>
    <scope>NUCLEOTIDE SEQUENCE</scope>
    <source>
        <strain evidence="1">BWB3-3</strain>
    </source>
</reference>
<accession>A0A940P2P4</accession>
<protein>
    <submittedName>
        <fullName evidence="1">Uncharacterized protein</fullName>
    </submittedName>
</protein>
<sequence>MGSLQRSQIVKVLSHHSFSYEIRLDETFCHHRIIFFLYSKLSSAFAMTFGFTKVDNDKKSDYTDLCAAETDRIVIDIIENENDHYWLGADINES</sequence>
<dbReference type="EMBL" id="JAEEGA010000002">
    <property type="protein sequence ID" value="MBP1040354.1"/>
    <property type="molecule type" value="Genomic_DNA"/>
</dbReference>
<proteinExistence type="predicted"/>
<evidence type="ECO:0000313" key="2">
    <source>
        <dbReference type="Proteomes" id="UP000674938"/>
    </source>
</evidence>
<name>A0A940P2P4_9ENTE</name>
<comment type="caution">
    <text evidence="1">The sequence shown here is derived from an EMBL/GenBank/DDBJ whole genome shotgun (WGS) entry which is preliminary data.</text>
</comment>
<dbReference type="AlphaFoldDB" id="A0A940P2P4"/>
<keyword evidence="2" id="KW-1185">Reference proteome</keyword>
<gene>
    <name evidence="1" type="ORF">I6N95_04935</name>
</gene>